<gene>
    <name evidence="1" type="ORF">SAMN02746098_01155</name>
</gene>
<sequence length="196" mass="22946">MARKKQQEDYEQRLRDSFAHWQHLHEYGGQDPSWPDGTNLNLIRNHIYYYKHKIVETMAPGTYPEIYYRAVPPEVANDYMARSNEIRETAKASLVLYLSDENYQYLSKRIDSLDPQQAKKLCVGNILNYAAGLATAIKKDDLVTMRRHRNPGSYLAAFVSCAEKVKNLKPPENEQLNLFYSTDDKEQDMDDEEWEM</sequence>
<dbReference type="Proteomes" id="UP000183954">
    <property type="component" value="Unassembled WGS sequence"/>
</dbReference>
<accession>A0A1M5V1F7</accession>
<evidence type="ECO:0000313" key="1">
    <source>
        <dbReference type="EMBL" id="SHH68974.1"/>
    </source>
</evidence>
<protein>
    <submittedName>
        <fullName evidence="1">Uncharacterized protein</fullName>
    </submittedName>
</protein>
<organism evidence="1 2">
    <name type="scientific">Desulfosporosinus lacus DSM 15449</name>
    <dbReference type="NCBI Taxonomy" id="1121420"/>
    <lineage>
        <taxon>Bacteria</taxon>
        <taxon>Bacillati</taxon>
        <taxon>Bacillota</taxon>
        <taxon>Clostridia</taxon>
        <taxon>Eubacteriales</taxon>
        <taxon>Desulfitobacteriaceae</taxon>
        <taxon>Desulfosporosinus</taxon>
    </lineage>
</organism>
<dbReference type="OrthoDB" id="1795836at2"/>
<dbReference type="RefSeq" id="WP_073028496.1">
    <property type="nucleotide sequence ID" value="NZ_FQXJ01000004.1"/>
</dbReference>
<dbReference type="STRING" id="1121420.SAMN02746098_01155"/>
<dbReference type="AlphaFoldDB" id="A0A1M5V1F7"/>
<keyword evidence="2" id="KW-1185">Reference proteome</keyword>
<name>A0A1M5V1F7_9FIRM</name>
<reference evidence="2" key="1">
    <citation type="submission" date="2016-11" db="EMBL/GenBank/DDBJ databases">
        <authorList>
            <person name="Varghese N."/>
            <person name="Submissions S."/>
        </authorList>
    </citation>
    <scope>NUCLEOTIDE SEQUENCE [LARGE SCALE GENOMIC DNA]</scope>
    <source>
        <strain evidence="2">DSM 15449</strain>
    </source>
</reference>
<proteinExistence type="predicted"/>
<dbReference type="EMBL" id="FQXJ01000004">
    <property type="protein sequence ID" value="SHH68974.1"/>
    <property type="molecule type" value="Genomic_DNA"/>
</dbReference>
<evidence type="ECO:0000313" key="2">
    <source>
        <dbReference type="Proteomes" id="UP000183954"/>
    </source>
</evidence>